<evidence type="ECO:0000313" key="1">
    <source>
        <dbReference type="EMBL" id="CAG9798428.1"/>
    </source>
</evidence>
<dbReference type="OrthoDB" id="7724124at2759"/>
<protein>
    <submittedName>
        <fullName evidence="1">Uncharacterized protein</fullName>
    </submittedName>
</protein>
<keyword evidence="2" id="KW-1185">Reference proteome</keyword>
<sequence length="159" mass="18669">MLNMTEIECCIKTDRSTVNDLSELELIPENDTTTFINGSWKFTAAVASPWPMHIFAEHYIRGEWLIQAYDRHYKDFCDAIKNPVEPWYYATKDLKQCPIPAETVWFFDMVPIKWPKSLLNAIPPHYMGRWRISYDGEYKEADGTIRKDCQRGYGDAFID</sequence>
<evidence type="ECO:0000313" key="2">
    <source>
        <dbReference type="Proteomes" id="UP001153620"/>
    </source>
</evidence>
<organism evidence="1 2">
    <name type="scientific">Chironomus riparius</name>
    <dbReference type="NCBI Taxonomy" id="315576"/>
    <lineage>
        <taxon>Eukaryota</taxon>
        <taxon>Metazoa</taxon>
        <taxon>Ecdysozoa</taxon>
        <taxon>Arthropoda</taxon>
        <taxon>Hexapoda</taxon>
        <taxon>Insecta</taxon>
        <taxon>Pterygota</taxon>
        <taxon>Neoptera</taxon>
        <taxon>Endopterygota</taxon>
        <taxon>Diptera</taxon>
        <taxon>Nematocera</taxon>
        <taxon>Chironomoidea</taxon>
        <taxon>Chironomidae</taxon>
        <taxon>Chironominae</taxon>
        <taxon>Chironomus</taxon>
    </lineage>
</organism>
<dbReference type="EMBL" id="OU895877">
    <property type="protein sequence ID" value="CAG9798428.1"/>
    <property type="molecule type" value="Genomic_DNA"/>
</dbReference>
<reference evidence="1" key="1">
    <citation type="submission" date="2022-01" db="EMBL/GenBank/DDBJ databases">
        <authorList>
            <person name="King R."/>
        </authorList>
    </citation>
    <scope>NUCLEOTIDE SEQUENCE</scope>
</reference>
<dbReference type="Proteomes" id="UP001153620">
    <property type="component" value="Chromosome 1"/>
</dbReference>
<dbReference type="AlphaFoldDB" id="A0A9N9RKP2"/>
<reference evidence="1" key="2">
    <citation type="submission" date="2022-10" db="EMBL/GenBank/DDBJ databases">
        <authorList>
            <consortium name="ENA_rothamsted_submissions"/>
            <consortium name="culmorum"/>
            <person name="King R."/>
        </authorList>
    </citation>
    <scope>NUCLEOTIDE SEQUENCE</scope>
</reference>
<proteinExistence type="predicted"/>
<gene>
    <name evidence="1" type="ORF">CHIRRI_LOCUS1410</name>
</gene>
<name>A0A9N9RKP2_9DIPT</name>
<accession>A0A9N9RKP2</accession>